<reference evidence="2 3" key="1">
    <citation type="submission" date="2019-08" db="EMBL/GenBank/DDBJ databases">
        <title>Selenomonas sp. mPRGC5 and Selenomonas sp. mPRGC8 isolated from ruminal fluid of dairy goat (Capra hircus).</title>
        <authorList>
            <person name="Poothong S."/>
            <person name="Nuengjamnong C."/>
            <person name="Tanasupawat S."/>
        </authorList>
    </citation>
    <scope>NUCLEOTIDE SEQUENCE [LARGE SCALE GENOMIC DNA]</scope>
    <source>
        <strain evidence="3">mPRGC5</strain>
    </source>
</reference>
<accession>A0A5D6W237</accession>
<dbReference type="AlphaFoldDB" id="A0A5D6W237"/>
<comment type="caution">
    <text evidence="2">The sequence shown here is derived from an EMBL/GenBank/DDBJ whole genome shotgun (WGS) entry which is preliminary data.</text>
</comment>
<evidence type="ECO:0008006" key="4">
    <source>
        <dbReference type="Google" id="ProtNLM"/>
    </source>
</evidence>
<organism evidence="2 3">
    <name type="scientific">Selenomonas ruminis</name>
    <dbReference type="NCBI Taxonomy" id="2593411"/>
    <lineage>
        <taxon>Bacteria</taxon>
        <taxon>Bacillati</taxon>
        <taxon>Bacillota</taxon>
        <taxon>Negativicutes</taxon>
        <taxon>Selenomonadales</taxon>
        <taxon>Selenomonadaceae</taxon>
        <taxon>Selenomonas</taxon>
    </lineage>
</organism>
<evidence type="ECO:0000313" key="3">
    <source>
        <dbReference type="Proteomes" id="UP000323646"/>
    </source>
</evidence>
<gene>
    <name evidence="2" type="ORF">FZ040_09210</name>
</gene>
<dbReference type="EMBL" id="VTOY01000007">
    <property type="protein sequence ID" value="TYZ21950.1"/>
    <property type="molecule type" value="Genomic_DNA"/>
</dbReference>
<proteinExistence type="predicted"/>
<sequence>MKYDMKQKLSRYSARKLLRAGWAARTLTATVMLMMAVVAPVNVSRGYAAAASDESLAAVVELADFSDGREAKAAGKRRERREQADVLAAQLLLRAREAEDGITAAMQQLETEGSYLEGLENRFKSADSLSGKILADAEANHESLDTAAGAISDVLRYTLVVDEKSYADRVPKALHQLEASGFTVIKFRNAWGGKFYQGINAQLMSPEGVRVELQFHTAQSYAIKQVSHEVYEIRRNPKASEDERAEATRMSVVYNNHVIMPDGADKVTWEGKTGQAA</sequence>
<keyword evidence="1" id="KW-1133">Transmembrane helix</keyword>
<protein>
    <recommendedName>
        <fullName evidence="4">RelA/SpoT domain-containing protein</fullName>
    </recommendedName>
</protein>
<dbReference type="InterPro" id="IPR043519">
    <property type="entry name" value="NT_sf"/>
</dbReference>
<dbReference type="SUPFAM" id="SSF81301">
    <property type="entry name" value="Nucleotidyltransferase"/>
    <property type="match status" value="1"/>
</dbReference>
<keyword evidence="1" id="KW-0472">Membrane</keyword>
<name>A0A5D6W237_9FIRM</name>
<evidence type="ECO:0000256" key="1">
    <source>
        <dbReference type="SAM" id="Phobius"/>
    </source>
</evidence>
<dbReference type="Proteomes" id="UP000323646">
    <property type="component" value="Unassembled WGS sequence"/>
</dbReference>
<feature type="transmembrane region" description="Helical" evidence="1">
    <location>
        <begin position="20"/>
        <end position="39"/>
    </location>
</feature>
<dbReference type="RefSeq" id="WP_149171724.1">
    <property type="nucleotide sequence ID" value="NZ_VTOY01000007.1"/>
</dbReference>
<evidence type="ECO:0000313" key="2">
    <source>
        <dbReference type="EMBL" id="TYZ21950.1"/>
    </source>
</evidence>
<dbReference type="OrthoDB" id="1668953at2"/>
<keyword evidence="3" id="KW-1185">Reference proteome</keyword>
<keyword evidence="1" id="KW-0812">Transmembrane</keyword>